<sequence>MSSSESDNDIMLWEDSEDDCDEELLTFHGNVEAAAVAVGSLLSKPKKRGGSVPWRKSNINRYFQQADEKLFRDYFAEDSIYDEEHFRRRFRMNKGLFIKLIADVERQNPYFQQKIDAVGKIGLSARQKCTAAMRILAYGSCADSIDEFVRIGESTALKTLKEFCKTIDNLYGATYLRSPNARDIKKMLEENESRGFPGMLGSLDCTHWQWKNCPTAWTGQFTGKEKKPTIILEAVASQNLHIWHAFFGMPGSCNDINVLDRSTLFQELYNGTAPPVSYVVNGRRYEQCYYLADGIYPHLATLVQTISAPVGEKKKLFAQYQEAARKDVERAFGVLKGRFGIITQPARLWYMHDIKLIMRCCIILHNLIIDSKTEENGLEDFLRAENPIEGDIVEQNNVDYSTFLQRYSNVHDTSKHYQLQNDLVEHIWTLYGKSKK</sequence>
<dbReference type="PANTHER" id="PTHR47150">
    <property type="entry name" value="OS12G0169200 PROTEIN"/>
    <property type="match status" value="1"/>
</dbReference>
<dbReference type="AlphaFoldDB" id="A0A8D8F028"/>
<proteinExistence type="predicted"/>
<dbReference type="Pfam" id="PF04827">
    <property type="entry name" value="Plant_tran"/>
    <property type="match status" value="1"/>
</dbReference>
<dbReference type="EMBL" id="HBUE01023294">
    <property type="protein sequence ID" value="CAG6453536.1"/>
    <property type="molecule type" value="Transcribed_RNA"/>
</dbReference>
<dbReference type="EMBL" id="HBUE01023297">
    <property type="protein sequence ID" value="CAG6453538.1"/>
    <property type="molecule type" value="Transcribed_RNA"/>
</dbReference>
<organism evidence="1">
    <name type="scientific">Culex pipiens</name>
    <name type="common">House mosquito</name>
    <dbReference type="NCBI Taxonomy" id="7175"/>
    <lineage>
        <taxon>Eukaryota</taxon>
        <taxon>Metazoa</taxon>
        <taxon>Ecdysozoa</taxon>
        <taxon>Arthropoda</taxon>
        <taxon>Hexapoda</taxon>
        <taxon>Insecta</taxon>
        <taxon>Pterygota</taxon>
        <taxon>Neoptera</taxon>
        <taxon>Endopterygota</taxon>
        <taxon>Diptera</taxon>
        <taxon>Nematocera</taxon>
        <taxon>Culicoidea</taxon>
        <taxon>Culicidae</taxon>
        <taxon>Culicinae</taxon>
        <taxon>Culicini</taxon>
        <taxon>Culex</taxon>
        <taxon>Culex</taxon>
    </lineage>
</organism>
<protein>
    <submittedName>
        <fullName evidence="1">(northern house mosquito) hypothetical protein</fullName>
    </submittedName>
</protein>
<dbReference type="InterPro" id="IPR006912">
    <property type="entry name" value="Harbinger_derived_prot"/>
</dbReference>
<reference evidence="1" key="1">
    <citation type="submission" date="2021-05" db="EMBL/GenBank/DDBJ databases">
        <authorList>
            <person name="Alioto T."/>
            <person name="Alioto T."/>
            <person name="Gomez Garrido J."/>
        </authorList>
    </citation>
    <scope>NUCLEOTIDE SEQUENCE</scope>
</reference>
<evidence type="ECO:0000313" key="1">
    <source>
        <dbReference type="EMBL" id="CAG6453536.1"/>
    </source>
</evidence>
<dbReference type="EMBL" id="HBUE01334269">
    <property type="protein sequence ID" value="CAG6595046.1"/>
    <property type="molecule type" value="Transcribed_RNA"/>
</dbReference>
<name>A0A8D8F028_CULPI</name>
<dbReference type="PANTHER" id="PTHR47150:SF5">
    <property type="entry name" value="OS07G0546750 PROTEIN"/>
    <property type="match status" value="1"/>
</dbReference>
<accession>A0A8D8F028</accession>
<dbReference type="EMBL" id="HBUE01227510">
    <property type="protein sequence ID" value="CAG6542925.1"/>
    <property type="molecule type" value="Transcribed_RNA"/>
</dbReference>